<reference evidence="1 2" key="1">
    <citation type="submission" date="2020-03" db="EMBL/GenBank/DDBJ databases">
        <title>Complete genome sequence of Orbus sp. IPMB12 (BCRC 80908).</title>
        <authorList>
            <person name="Lo W.-S."/>
            <person name="Chang T.-H."/>
            <person name="Kuo C.-H."/>
        </authorList>
    </citation>
    <scope>NUCLEOTIDE SEQUENCE [LARGE SCALE GENOMIC DNA]</scope>
    <source>
        <strain evidence="1 2">IPMB12</strain>
    </source>
</reference>
<evidence type="ECO:0000313" key="2">
    <source>
        <dbReference type="Proteomes" id="UP000501168"/>
    </source>
</evidence>
<dbReference type="Proteomes" id="UP000501168">
    <property type="component" value="Chromosome"/>
</dbReference>
<protein>
    <submittedName>
        <fullName evidence="1">DUF600 domain-containing protein</fullName>
    </submittedName>
</protein>
<organism evidence="1 2">
    <name type="scientific">Zophobihabitans entericus</name>
    <dbReference type="NCBI Taxonomy" id="1635327"/>
    <lineage>
        <taxon>Bacteria</taxon>
        <taxon>Pseudomonadati</taxon>
        <taxon>Pseudomonadota</taxon>
        <taxon>Gammaproteobacteria</taxon>
        <taxon>Orbales</taxon>
        <taxon>Orbaceae</taxon>
        <taxon>Zophobihabitans</taxon>
    </lineage>
</organism>
<gene>
    <name evidence="1" type="ORF">IPMB12_06970</name>
</gene>
<keyword evidence="2" id="KW-1185">Reference proteome</keyword>
<dbReference type="AlphaFoldDB" id="A0A6G9IB41"/>
<dbReference type="InParanoid" id="A0A6G9IB41"/>
<evidence type="ECO:0000313" key="1">
    <source>
        <dbReference type="EMBL" id="QIQ21446.1"/>
    </source>
</evidence>
<dbReference type="KEGG" id="orb:IPMB12_06970"/>
<sequence>MAKVFEDSLSELQADMVDITLEYAFHKADKIFIYCSCENNTYYFSFFYEINGMIVHKHKLKDIDSTYDVSISRQKGAVKIGVEDLEKIHELCKEQQREMPTEMKLIYDVKKNNLSANYSYESKYSSTDNLMAMDIFDQWFDEVVQKS</sequence>
<dbReference type="EMBL" id="CP050253">
    <property type="protein sequence ID" value="QIQ21446.1"/>
    <property type="molecule type" value="Genomic_DNA"/>
</dbReference>
<proteinExistence type="predicted"/>
<dbReference type="RefSeq" id="WP_166916268.1">
    <property type="nucleotide sequence ID" value="NZ_CP050253.1"/>
</dbReference>
<accession>A0A6G9IB41</accession>
<name>A0A6G9IB41_9GAMM</name>